<gene>
    <name evidence="2" type="ORF">KUF71_007384</name>
</gene>
<comment type="caution">
    <text evidence="2">The sequence shown here is derived from an EMBL/GenBank/DDBJ whole genome shotgun (WGS) entry which is preliminary data.</text>
</comment>
<name>A0AAE1HAX7_9NEOP</name>
<dbReference type="GO" id="GO:0003964">
    <property type="term" value="F:RNA-directed DNA polymerase activity"/>
    <property type="evidence" value="ECO:0007669"/>
    <property type="project" value="UniProtKB-KW"/>
</dbReference>
<keyword evidence="2" id="KW-0548">Nucleotidyltransferase</keyword>
<keyword evidence="2" id="KW-0808">Transferase</keyword>
<dbReference type="InterPro" id="IPR000477">
    <property type="entry name" value="RT_dom"/>
</dbReference>
<protein>
    <submittedName>
        <fullName evidence="2">RNA-directed DNA polymerase from transposon X-element</fullName>
    </submittedName>
</protein>
<dbReference type="SUPFAM" id="SSF56672">
    <property type="entry name" value="DNA/RNA polymerases"/>
    <property type="match status" value="1"/>
</dbReference>
<dbReference type="AlphaFoldDB" id="A0AAE1HAX7"/>
<keyword evidence="2" id="KW-0695">RNA-directed DNA polymerase</keyword>
<organism evidence="2 3">
    <name type="scientific">Frankliniella fusca</name>
    <dbReference type="NCBI Taxonomy" id="407009"/>
    <lineage>
        <taxon>Eukaryota</taxon>
        <taxon>Metazoa</taxon>
        <taxon>Ecdysozoa</taxon>
        <taxon>Arthropoda</taxon>
        <taxon>Hexapoda</taxon>
        <taxon>Insecta</taxon>
        <taxon>Pterygota</taxon>
        <taxon>Neoptera</taxon>
        <taxon>Paraneoptera</taxon>
        <taxon>Thysanoptera</taxon>
        <taxon>Terebrantia</taxon>
        <taxon>Thripoidea</taxon>
        <taxon>Thripidae</taxon>
        <taxon>Frankliniella</taxon>
    </lineage>
</organism>
<evidence type="ECO:0000313" key="2">
    <source>
        <dbReference type="EMBL" id="KAK3917981.1"/>
    </source>
</evidence>
<dbReference type="PROSITE" id="PS50878">
    <property type="entry name" value="RT_POL"/>
    <property type="match status" value="1"/>
</dbReference>
<dbReference type="EMBL" id="JAHWGI010000833">
    <property type="protein sequence ID" value="KAK3917981.1"/>
    <property type="molecule type" value="Genomic_DNA"/>
</dbReference>
<dbReference type="Proteomes" id="UP001219518">
    <property type="component" value="Unassembled WGS sequence"/>
</dbReference>
<proteinExistence type="predicted"/>
<dbReference type="Pfam" id="PF00078">
    <property type="entry name" value="RVT_1"/>
    <property type="match status" value="1"/>
</dbReference>
<evidence type="ECO:0000313" key="3">
    <source>
        <dbReference type="Proteomes" id="UP001219518"/>
    </source>
</evidence>
<dbReference type="PANTHER" id="PTHR47510:SF3">
    <property type="entry name" value="ENDO_EXONUCLEASE_PHOSPHATASE DOMAIN-CONTAINING PROTEIN"/>
    <property type="match status" value="1"/>
</dbReference>
<dbReference type="InterPro" id="IPR043502">
    <property type="entry name" value="DNA/RNA_pol_sf"/>
</dbReference>
<dbReference type="Gene3D" id="3.60.10.10">
    <property type="entry name" value="Endonuclease/exonuclease/phosphatase"/>
    <property type="match status" value="1"/>
</dbReference>
<dbReference type="InterPro" id="IPR036691">
    <property type="entry name" value="Endo/exonu/phosph_ase_sf"/>
</dbReference>
<reference evidence="2" key="1">
    <citation type="submission" date="2021-07" db="EMBL/GenBank/DDBJ databases">
        <authorList>
            <person name="Catto M.A."/>
            <person name="Jacobson A."/>
            <person name="Kennedy G."/>
            <person name="Labadie P."/>
            <person name="Hunt B.G."/>
            <person name="Srinivasan R."/>
        </authorList>
    </citation>
    <scope>NUCLEOTIDE SEQUENCE</scope>
    <source>
        <strain evidence="2">PL_HMW_Pooled</strain>
        <tissue evidence="2">Head</tissue>
    </source>
</reference>
<dbReference type="CDD" id="cd01650">
    <property type="entry name" value="RT_nLTR_like"/>
    <property type="match status" value="1"/>
</dbReference>
<sequence>MKLLEEKNPGIAVFTEHWLSEDEMEEFTIPNYTKVSHFSRKRSRGGGVLILKRNNIDCKVQKWKDIEDTNDEDLIEAAAIEIKIQEKEIKIIGLYRTLTLSKGKTKIRQIEDFEEKLQDILLKIKNGNACIIGDFNIDFLENSREKKLIVNLLSSSGYYQLINEGTRQGAKKISCIDNVFVNSNTKDWRSEVKEECLSDHKLQIIEWDIKTEKKEGITVNRRSTNAENLWTLKQLLAREDWTELYQEKDVNKAWNIFIETFKYNLEIACPKKKKKLNGKTKKIEWNKEIDEVRERIIWQKECLRKNIGNKDALKTKIKKNRTLIKKLYNKSMRKHYRDMMEEANDNPKDIWRVINVATGKNKNANSDDNISINKNGKVYSRPEEVAEIFNQYYVNVPLNIAKGLKKVELDMDLINNIDKTIYVNPCTPQTIRRIIQKLRNKKSAGIDEISNEMLKTCVNEIQEPVCYLTNLIIENEEYPDQLKITKIKPLFKKKDKSLTENYRPVALVPCLSKVTETVILENIKSFVQKHQIIEECQFGYQERKSTSEAICSLLEQIDVAKKKRKKVMAIFLDLSKAFDCVQHESLLNIMEKYGIRGKMGNIVQSYLKDRKQYVEIERIEEGRIISGKSNINGLECSVPQGSVFGPYMFILYTNAIKKIVSKYNANAIVYVDDTNIIIEEDSSEELERKAKKIINELYDYFSALNLQLNLSKSIYMLFDDNEDFELNIEQCTLERVVTTRFLGVDISENLKWNDHCLNLLRKLNRGLFSIQLVHKYLDRKSLKKIYYANVHSYLQYGIEIWGDERTNKKHINKIFKKQKRAIRMIYFKKLQHVSCRGIFKSLGILTLTSMYILKMALLAKKFHQGNKNSAVHNYMTRKREDLHYRDGKSRTPLKRSIPIFNRLPHDLKEISEERSFKKNLKKWLIEKEFYSLQDFLN</sequence>
<dbReference type="PANTHER" id="PTHR47510">
    <property type="entry name" value="REVERSE TRANSCRIPTASE DOMAIN-CONTAINING PROTEIN"/>
    <property type="match status" value="1"/>
</dbReference>
<reference evidence="2" key="2">
    <citation type="journal article" date="2023" name="BMC Genomics">
        <title>Pest status, molecular evolution, and epigenetic factors derived from the genome assembly of Frankliniella fusca, a thysanopteran phytovirus vector.</title>
        <authorList>
            <person name="Catto M.A."/>
            <person name="Labadie P.E."/>
            <person name="Jacobson A.L."/>
            <person name="Kennedy G.G."/>
            <person name="Srinivasan R."/>
            <person name="Hunt B.G."/>
        </authorList>
    </citation>
    <scope>NUCLEOTIDE SEQUENCE</scope>
    <source>
        <strain evidence="2">PL_HMW_Pooled</strain>
    </source>
</reference>
<dbReference type="SUPFAM" id="SSF56219">
    <property type="entry name" value="DNase I-like"/>
    <property type="match status" value="1"/>
</dbReference>
<feature type="domain" description="Reverse transcriptase" evidence="1">
    <location>
        <begin position="471"/>
        <end position="746"/>
    </location>
</feature>
<accession>A0AAE1HAX7</accession>
<evidence type="ECO:0000259" key="1">
    <source>
        <dbReference type="PROSITE" id="PS50878"/>
    </source>
</evidence>
<keyword evidence="3" id="KW-1185">Reference proteome</keyword>